<reference evidence="3 4" key="1">
    <citation type="journal article" date="2016" name="Sci. Rep.">
        <title>Peltaster fructicola genome reveals evolution from an invasive phytopathogen to an ectophytic parasite.</title>
        <authorList>
            <person name="Xu C."/>
            <person name="Chen H."/>
            <person name="Gleason M.L."/>
            <person name="Xu J.R."/>
            <person name="Liu H."/>
            <person name="Zhang R."/>
            <person name="Sun G."/>
        </authorList>
    </citation>
    <scope>NUCLEOTIDE SEQUENCE [LARGE SCALE GENOMIC DNA]</scope>
    <source>
        <strain evidence="3 4">LNHT1506</strain>
    </source>
</reference>
<feature type="region of interest" description="Disordered" evidence="1">
    <location>
        <begin position="636"/>
        <end position="661"/>
    </location>
</feature>
<feature type="compositionally biased region" description="Polar residues" evidence="1">
    <location>
        <begin position="363"/>
        <end position="374"/>
    </location>
</feature>
<accession>A0A6H0XYZ7</accession>
<dbReference type="Pfam" id="PF10382">
    <property type="entry name" value="ZGRF1-like_N"/>
    <property type="match status" value="1"/>
</dbReference>
<name>A0A6H0XYZ7_9PEZI</name>
<feature type="region of interest" description="Disordered" evidence="1">
    <location>
        <begin position="588"/>
        <end position="619"/>
    </location>
</feature>
<dbReference type="GO" id="GO:0006302">
    <property type="term" value="P:double-strand break repair"/>
    <property type="evidence" value="ECO:0007669"/>
    <property type="project" value="TreeGrafter"/>
</dbReference>
<keyword evidence="4" id="KW-1185">Reference proteome</keyword>
<feature type="compositionally biased region" description="Low complexity" evidence="1">
    <location>
        <begin position="650"/>
        <end position="660"/>
    </location>
</feature>
<feature type="compositionally biased region" description="Basic and acidic residues" evidence="1">
    <location>
        <begin position="248"/>
        <end position="270"/>
    </location>
</feature>
<feature type="compositionally biased region" description="Polar residues" evidence="1">
    <location>
        <begin position="590"/>
        <end position="603"/>
    </location>
</feature>
<dbReference type="GO" id="GO:0035861">
    <property type="term" value="C:site of double-strand break"/>
    <property type="evidence" value="ECO:0007669"/>
    <property type="project" value="TreeGrafter"/>
</dbReference>
<sequence length="686" mass="75030">MHVASSVAGTTLAVPPTQNTAPVLEFNCLYTHDIRRKSKRWQDGFLRFHTFNKRVMVYDVMRNFVGDAHWRESDLLQDGDEVKLDKNGVLVQVADQIGRTETDLTDLRKSKNKPTTNPASSSPLRLSSAITIVNPTHPERWPLQSKHRSLNALLGPSRAPIGKAVLPSKSPYEIRKEHAYGGKDDEWAQQGKAKRQRVGDTTAPGKGNALFSAKAHAARHDLTPVTNTGQANADRTAQSPSSQTRDPSASEKCRKEVVEIDLRSDDDRSDIFSSMLPDPSAPTPSRSGMPPPKLSSAARRQAETSTIGKRLSLPKTAPKRNMLACHSMISDSVEARFQDAQKNKLQARLARLQERKNLRADQRQNTNQNPSIVESPSRPKPAAAPNEILIDPPARRLEAAHEDVNDIMSKESTDDASELEMLIQHHDHTTMAADLVAAQSIAAPTESYDLAQDEIEALDDMLIPDDDLEAEAELADINIEIETEEEVKDDNTVVETVDAQQIESMVKDTAAVPEPPILAVDSTMSYGQCDTLSGEDLDLHSSNGASAVGDGTQAVDLPQEQQRLPVPSKDPPCQPIVEEWISVPAGDATAEQTKPSDVAQQQPFAPRRRKGVSRLDVRKSASSCFKPPILASRDLTASASKPAALGRQTSGGIASTAGSGPWSREAFDLFAWRPPDWDENSWSLKT</sequence>
<dbReference type="InterPro" id="IPR052800">
    <property type="entry name" value="DNA_Repair_Helicase_ZGRF1"/>
</dbReference>
<dbReference type="PANTHER" id="PTHR28535">
    <property type="entry name" value="ZINC FINGER GRF-TYPE CONTAINING 1"/>
    <property type="match status" value="1"/>
</dbReference>
<dbReference type="InterPro" id="IPR018838">
    <property type="entry name" value="ZGRF1-like_N"/>
</dbReference>
<dbReference type="Proteomes" id="UP000503462">
    <property type="component" value="Chromosome 4"/>
</dbReference>
<dbReference type="PANTHER" id="PTHR28535:SF1">
    <property type="entry name" value="PROTEIN ZGRF1"/>
    <property type="match status" value="1"/>
</dbReference>
<feature type="compositionally biased region" description="Polar residues" evidence="1">
    <location>
        <begin position="224"/>
        <end position="247"/>
    </location>
</feature>
<evidence type="ECO:0000313" key="4">
    <source>
        <dbReference type="Proteomes" id="UP000503462"/>
    </source>
</evidence>
<feature type="region of interest" description="Disordered" evidence="1">
    <location>
        <begin position="102"/>
        <end position="124"/>
    </location>
</feature>
<dbReference type="AlphaFoldDB" id="A0A6H0XYZ7"/>
<dbReference type="EMBL" id="CP051142">
    <property type="protein sequence ID" value="QIW99982.1"/>
    <property type="molecule type" value="Genomic_DNA"/>
</dbReference>
<evidence type="ECO:0000259" key="2">
    <source>
        <dbReference type="Pfam" id="PF10382"/>
    </source>
</evidence>
<feature type="region of interest" description="Disordered" evidence="1">
    <location>
        <begin position="178"/>
        <end position="208"/>
    </location>
</feature>
<feature type="region of interest" description="Disordered" evidence="1">
    <location>
        <begin position="223"/>
        <end position="319"/>
    </location>
</feature>
<organism evidence="3 4">
    <name type="scientific">Peltaster fructicola</name>
    <dbReference type="NCBI Taxonomy" id="286661"/>
    <lineage>
        <taxon>Eukaryota</taxon>
        <taxon>Fungi</taxon>
        <taxon>Dikarya</taxon>
        <taxon>Ascomycota</taxon>
        <taxon>Pezizomycotina</taxon>
        <taxon>Dothideomycetes</taxon>
        <taxon>Dothideomycetes incertae sedis</taxon>
        <taxon>Peltaster</taxon>
    </lineage>
</organism>
<protein>
    <recommendedName>
        <fullName evidence="2">5'-3' DNA helicase ZGRF1-like N-terminal domain-containing protein</fullName>
    </recommendedName>
</protein>
<dbReference type="OrthoDB" id="6513042at2759"/>
<proteinExistence type="predicted"/>
<feature type="domain" description="5'-3' DNA helicase ZGRF1-like N-terminal" evidence="2">
    <location>
        <begin position="23"/>
        <end position="104"/>
    </location>
</feature>
<feature type="region of interest" description="Disordered" evidence="1">
    <location>
        <begin position="355"/>
        <end position="385"/>
    </location>
</feature>
<dbReference type="GO" id="GO:0005634">
    <property type="term" value="C:nucleus"/>
    <property type="evidence" value="ECO:0007669"/>
    <property type="project" value="TreeGrafter"/>
</dbReference>
<evidence type="ECO:0000256" key="1">
    <source>
        <dbReference type="SAM" id="MobiDB-lite"/>
    </source>
</evidence>
<evidence type="ECO:0000313" key="3">
    <source>
        <dbReference type="EMBL" id="QIW99982.1"/>
    </source>
</evidence>
<gene>
    <name evidence="3" type="ORF">AMS68_005500</name>
</gene>